<keyword evidence="13" id="KW-1185">Reference proteome</keyword>
<dbReference type="AlphaFoldDB" id="A0A1I8Q6B6"/>
<evidence type="ECO:0000256" key="6">
    <source>
        <dbReference type="ARBA" id="ARBA00023136"/>
    </source>
</evidence>
<dbReference type="GO" id="GO:0022841">
    <property type="term" value="F:potassium ion leak channel activity"/>
    <property type="evidence" value="ECO:0007669"/>
    <property type="project" value="TreeGrafter"/>
</dbReference>
<evidence type="ECO:0000256" key="3">
    <source>
        <dbReference type="ARBA" id="ARBA00022692"/>
    </source>
</evidence>
<feature type="compositionally biased region" description="Basic residues" evidence="9">
    <location>
        <begin position="334"/>
        <end position="343"/>
    </location>
</feature>
<evidence type="ECO:0000259" key="11">
    <source>
        <dbReference type="Pfam" id="PF07885"/>
    </source>
</evidence>
<dbReference type="STRING" id="35570.A0A1I8Q6B6"/>
<dbReference type="SUPFAM" id="SSF81324">
    <property type="entry name" value="Voltage-gated potassium channels"/>
    <property type="match status" value="2"/>
</dbReference>
<gene>
    <name evidence="12" type="primary">106089449</name>
</gene>
<feature type="compositionally biased region" description="Pro residues" evidence="9">
    <location>
        <begin position="130"/>
        <end position="144"/>
    </location>
</feature>
<dbReference type="PANTHER" id="PTHR11003:SF257">
    <property type="entry name" value="POTASSIUM CHANNEL DOMAIN-CONTAINING PROTEIN"/>
    <property type="match status" value="1"/>
</dbReference>
<feature type="region of interest" description="Disordered" evidence="9">
    <location>
        <begin position="1"/>
        <end position="30"/>
    </location>
</feature>
<feature type="region of interest" description="Disordered" evidence="9">
    <location>
        <begin position="130"/>
        <end position="168"/>
    </location>
</feature>
<dbReference type="OrthoDB" id="297496at2759"/>
<dbReference type="InterPro" id="IPR003280">
    <property type="entry name" value="2pore_dom_K_chnl"/>
</dbReference>
<organism evidence="12 13">
    <name type="scientific">Stomoxys calcitrans</name>
    <name type="common">Stable fly</name>
    <name type="synonym">Conops calcitrans</name>
    <dbReference type="NCBI Taxonomy" id="35570"/>
    <lineage>
        <taxon>Eukaryota</taxon>
        <taxon>Metazoa</taxon>
        <taxon>Ecdysozoa</taxon>
        <taxon>Arthropoda</taxon>
        <taxon>Hexapoda</taxon>
        <taxon>Insecta</taxon>
        <taxon>Pterygota</taxon>
        <taxon>Neoptera</taxon>
        <taxon>Endopterygota</taxon>
        <taxon>Diptera</taxon>
        <taxon>Brachycera</taxon>
        <taxon>Muscomorpha</taxon>
        <taxon>Muscoidea</taxon>
        <taxon>Muscidae</taxon>
        <taxon>Stomoxys</taxon>
    </lineage>
</organism>
<evidence type="ECO:0000256" key="2">
    <source>
        <dbReference type="ARBA" id="ARBA00022448"/>
    </source>
</evidence>
<feature type="compositionally biased region" description="Low complexity" evidence="9">
    <location>
        <begin position="406"/>
        <end position="426"/>
    </location>
</feature>
<dbReference type="InterPro" id="IPR013099">
    <property type="entry name" value="K_chnl_dom"/>
</dbReference>
<feature type="transmembrane region" description="Helical" evidence="10">
    <location>
        <begin position="738"/>
        <end position="762"/>
    </location>
</feature>
<feature type="domain" description="Potassium channel" evidence="11">
    <location>
        <begin position="751"/>
        <end position="825"/>
    </location>
</feature>
<feature type="compositionally biased region" description="Polar residues" evidence="9">
    <location>
        <begin position="1"/>
        <end position="13"/>
    </location>
</feature>
<protein>
    <recommendedName>
        <fullName evidence="11">Potassium channel domain-containing protein</fullName>
    </recommendedName>
</protein>
<feature type="transmembrane region" description="Helical" evidence="10">
    <location>
        <begin position="350"/>
        <end position="378"/>
    </location>
</feature>
<feature type="transmembrane region" description="Helical" evidence="10">
    <location>
        <begin position="616"/>
        <end position="638"/>
    </location>
</feature>
<evidence type="ECO:0000313" key="12">
    <source>
        <dbReference type="EnsemblMetazoa" id="SCAU014302-PA"/>
    </source>
</evidence>
<evidence type="ECO:0000256" key="4">
    <source>
        <dbReference type="ARBA" id="ARBA00022989"/>
    </source>
</evidence>
<comment type="subcellular location">
    <subcellularLocation>
        <location evidence="1">Membrane</location>
        <topology evidence="1">Multi-pass membrane protein</topology>
    </subcellularLocation>
</comment>
<feature type="transmembrane region" description="Helical" evidence="10">
    <location>
        <begin position="768"/>
        <end position="787"/>
    </location>
</feature>
<evidence type="ECO:0000256" key="10">
    <source>
        <dbReference type="SAM" id="Phobius"/>
    </source>
</evidence>
<dbReference type="GO" id="GO:0005886">
    <property type="term" value="C:plasma membrane"/>
    <property type="evidence" value="ECO:0007669"/>
    <property type="project" value="TreeGrafter"/>
</dbReference>
<dbReference type="GO" id="GO:0030322">
    <property type="term" value="P:stabilization of membrane potential"/>
    <property type="evidence" value="ECO:0007669"/>
    <property type="project" value="TreeGrafter"/>
</dbReference>
<dbReference type="Pfam" id="PF07885">
    <property type="entry name" value="Ion_trans_2"/>
    <property type="match status" value="2"/>
</dbReference>
<keyword evidence="4 10" id="KW-1133">Transmembrane helix</keyword>
<feature type="domain" description="Potassium channel" evidence="11">
    <location>
        <begin position="581"/>
        <end position="637"/>
    </location>
</feature>
<keyword evidence="5 8" id="KW-0406">Ion transport</keyword>
<dbReference type="PANTHER" id="PTHR11003">
    <property type="entry name" value="POTASSIUM CHANNEL, SUBFAMILY K"/>
    <property type="match status" value="1"/>
</dbReference>
<proteinExistence type="inferred from homology"/>
<feature type="region of interest" description="Disordered" evidence="9">
    <location>
        <begin position="262"/>
        <end position="291"/>
    </location>
</feature>
<keyword evidence="7 8" id="KW-0407">Ion channel</keyword>
<dbReference type="PRINTS" id="PR01333">
    <property type="entry name" value="2POREKCHANEL"/>
</dbReference>
<reference evidence="12" key="1">
    <citation type="submission" date="2020-05" db="UniProtKB">
        <authorList>
            <consortium name="EnsemblMetazoa"/>
        </authorList>
    </citation>
    <scope>IDENTIFICATION</scope>
    <source>
        <strain evidence="12">USDA</strain>
    </source>
</reference>
<dbReference type="GO" id="GO:0015271">
    <property type="term" value="F:outward rectifier potassium channel activity"/>
    <property type="evidence" value="ECO:0007669"/>
    <property type="project" value="TreeGrafter"/>
</dbReference>
<keyword evidence="6 10" id="KW-0472">Membrane</keyword>
<sequence>MNMDPSQHQQYSLVSGIPAPPQGSSSANSLCTTAMSSSLNSSGEYVNVPSSYVTIGMMPPPPTSSGGSMMATNISTPNSSTTTFKTPLLPMPTLEDIEGGLGPSNTGQTGMPPGILKYPTSTSSAVIMPPPPQGMGPGPPPPPSASSMTALTSPPPPVGSNMSSHHASSPLVSAAHMSIPPPPSNLSLGPTSAVTALPTGSLVDASTCGTLKSSAKLQTPANLNAAAAASAASVSVSSSTSAPCAASAIAVPSNCTNINTPSSSTVPLNLHSTTANSSKTSSRSNLHHRPASPKCCSCFGGGGGSSSSGPNNRGGRNSTKSSSISMKSSANNYTHKKGHKGHSRRNVQTFWSAVLTNLGICALLLAYTLLGSFIFLTIESEDATLLQQQRTLASTKRNISPHLKQATSTTTGNSGGATNSNNNNNNLYHTQQQQQHVDNGTMNAIGAGYTSSSSSSASSASSSMPQMMEGMISLNNNDFNYGDDFTPQYALSPDTYDVRQRTIENIWDITVSLNILYKENWTKLAALEIAKFQDQLIKRLNEDAMVQLSHDTDVNGQTPATEAVLLFHQHGLSPHHHHHHHEWNFAKAFLYSLTVLTTIGYGNIAPRTTLGRLVTLAYAFFGIPLTLVYLSSTGGILAKVAREVFSKALCCCLCSNCGYCCYDEKRMAEKERRMKRKRQQEEMRKQQQALQEPYYVRSGSMPDNFQTPEKQSLGNASIQMPDLDSLSASESRGSMHGLAILAPILLCFCMMIIYILFGAVVLYRLEEWPLLDGIYFCFMSLSTIGFGDMMPGFRRDSNTTIWFCSIYIMSGMALTAMCFNVIHEEIVNRIKFVVEFKKSTNLDTTNDEPGYYMPP</sequence>
<feature type="region of interest" description="Disordered" evidence="9">
    <location>
        <begin position="397"/>
        <end position="426"/>
    </location>
</feature>
<feature type="region of interest" description="Disordered" evidence="9">
    <location>
        <begin position="303"/>
        <end position="343"/>
    </location>
</feature>
<dbReference type="VEuPathDB" id="VectorBase:SCAU014302"/>
<evidence type="ECO:0000256" key="9">
    <source>
        <dbReference type="SAM" id="MobiDB-lite"/>
    </source>
</evidence>
<dbReference type="EnsemblMetazoa" id="SCAU014302-RA">
    <property type="protein sequence ID" value="SCAU014302-PA"/>
    <property type="gene ID" value="SCAU014302"/>
</dbReference>
<keyword evidence="3 8" id="KW-0812">Transmembrane</keyword>
<evidence type="ECO:0000256" key="1">
    <source>
        <dbReference type="ARBA" id="ARBA00004141"/>
    </source>
</evidence>
<evidence type="ECO:0000256" key="8">
    <source>
        <dbReference type="RuleBase" id="RU003857"/>
    </source>
</evidence>
<evidence type="ECO:0000256" key="5">
    <source>
        <dbReference type="ARBA" id="ARBA00023065"/>
    </source>
</evidence>
<dbReference type="KEGG" id="scac:106089449"/>
<comment type="similarity">
    <text evidence="8">Belongs to the two pore domain potassium channel (TC 1.A.1.8) family.</text>
</comment>
<feature type="transmembrane region" description="Helical" evidence="10">
    <location>
        <begin position="799"/>
        <end position="822"/>
    </location>
</feature>
<feature type="compositionally biased region" description="Polar residues" evidence="9">
    <location>
        <begin position="262"/>
        <end position="284"/>
    </location>
</feature>
<name>A0A1I8Q6B6_STOCA</name>
<dbReference type="Proteomes" id="UP000095300">
    <property type="component" value="Unassembled WGS sequence"/>
</dbReference>
<evidence type="ECO:0000256" key="7">
    <source>
        <dbReference type="ARBA" id="ARBA00023303"/>
    </source>
</evidence>
<evidence type="ECO:0000313" key="13">
    <source>
        <dbReference type="Proteomes" id="UP000095300"/>
    </source>
</evidence>
<keyword evidence="2 8" id="KW-0813">Transport</keyword>
<dbReference type="Gene3D" id="1.10.287.70">
    <property type="match status" value="2"/>
</dbReference>
<feature type="compositionally biased region" description="Low complexity" evidence="9">
    <location>
        <begin position="307"/>
        <end position="329"/>
    </location>
</feature>
<accession>A0A1I8Q6B6</accession>